<gene>
    <name evidence="2" type="ORF">L9F63_004209</name>
</gene>
<feature type="compositionally biased region" description="Polar residues" evidence="1">
    <location>
        <begin position="53"/>
        <end position="64"/>
    </location>
</feature>
<reference evidence="2" key="1">
    <citation type="journal article" date="2023" name="IScience">
        <title>Live-bearing cockroach genome reveals convergent evolutionary mechanisms linked to viviparity in insects and beyond.</title>
        <authorList>
            <person name="Fouks B."/>
            <person name="Harrison M.C."/>
            <person name="Mikhailova A.A."/>
            <person name="Marchal E."/>
            <person name="English S."/>
            <person name="Carruthers M."/>
            <person name="Jennings E.C."/>
            <person name="Chiamaka E.L."/>
            <person name="Frigard R.A."/>
            <person name="Pippel M."/>
            <person name="Attardo G.M."/>
            <person name="Benoit J.B."/>
            <person name="Bornberg-Bauer E."/>
            <person name="Tobe S.S."/>
        </authorList>
    </citation>
    <scope>NUCLEOTIDE SEQUENCE</scope>
    <source>
        <strain evidence="2">Stay&amp;Tobe</strain>
    </source>
</reference>
<organism evidence="2 3">
    <name type="scientific">Diploptera punctata</name>
    <name type="common">Pacific beetle cockroach</name>
    <dbReference type="NCBI Taxonomy" id="6984"/>
    <lineage>
        <taxon>Eukaryota</taxon>
        <taxon>Metazoa</taxon>
        <taxon>Ecdysozoa</taxon>
        <taxon>Arthropoda</taxon>
        <taxon>Hexapoda</taxon>
        <taxon>Insecta</taxon>
        <taxon>Pterygota</taxon>
        <taxon>Neoptera</taxon>
        <taxon>Polyneoptera</taxon>
        <taxon>Dictyoptera</taxon>
        <taxon>Blattodea</taxon>
        <taxon>Blaberoidea</taxon>
        <taxon>Blaberidae</taxon>
        <taxon>Diplopterinae</taxon>
        <taxon>Diploptera</taxon>
    </lineage>
</organism>
<keyword evidence="3" id="KW-1185">Reference proteome</keyword>
<evidence type="ECO:0000313" key="3">
    <source>
        <dbReference type="Proteomes" id="UP001233999"/>
    </source>
</evidence>
<feature type="compositionally biased region" description="Low complexity" evidence="1">
    <location>
        <begin position="11"/>
        <end position="44"/>
    </location>
</feature>
<comment type="caution">
    <text evidence="2">The sequence shown here is derived from an EMBL/GenBank/DDBJ whole genome shotgun (WGS) entry which is preliminary data.</text>
</comment>
<name>A0AAD8E7W3_DIPPU</name>
<sequence length="100" mass="11097">MSRHVRRESVQHSAVQQQASLQQPSNSNMQIKLLGGRPAPLLRRSSFPVHIGATTSERTQTPSGVATPAKSLSRRTSIDGSEEDSSPDVAKRRVRFLRRH</sequence>
<dbReference type="Proteomes" id="UP001233999">
    <property type="component" value="Unassembled WGS sequence"/>
</dbReference>
<evidence type="ECO:0000313" key="2">
    <source>
        <dbReference type="EMBL" id="KAJ9580136.1"/>
    </source>
</evidence>
<feature type="region of interest" description="Disordered" evidence="1">
    <location>
        <begin position="1"/>
        <end position="100"/>
    </location>
</feature>
<proteinExistence type="predicted"/>
<dbReference type="EMBL" id="JASPKZ010008359">
    <property type="protein sequence ID" value="KAJ9580136.1"/>
    <property type="molecule type" value="Genomic_DNA"/>
</dbReference>
<protein>
    <submittedName>
        <fullName evidence="2">Uncharacterized protein</fullName>
    </submittedName>
</protein>
<evidence type="ECO:0000256" key="1">
    <source>
        <dbReference type="SAM" id="MobiDB-lite"/>
    </source>
</evidence>
<dbReference type="AlphaFoldDB" id="A0AAD8E7W3"/>
<reference evidence="2" key="2">
    <citation type="submission" date="2023-05" db="EMBL/GenBank/DDBJ databases">
        <authorList>
            <person name="Fouks B."/>
        </authorList>
    </citation>
    <scope>NUCLEOTIDE SEQUENCE</scope>
    <source>
        <strain evidence="2">Stay&amp;Tobe</strain>
        <tissue evidence="2">Testes</tissue>
    </source>
</reference>
<accession>A0AAD8E7W3</accession>